<comment type="cofactor">
    <cofactor evidence="3">
        <name>Co(2+)</name>
        <dbReference type="ChEBI" id="CHEBI:48828"/>
    </cofactor>
</comment>
<dbReference type="Pfam" id="PF00834">
    <property type="entry name" value="Ribul_P_3_epim"/>
    <property type="match status" value="1"/>
</dbReference>
<feature type="binding site" evidence="10 13">
    <location>
        <position position="182"/>
    </location>
    <ligand>
        <name>a divalent metal cation</name>
        <dbReference type="ChEBI" id="CHEBI:60240"/>
    </ligand>
</feature>
<dbReference type="InterPro" id="IPR011060">
    <property type="entry name" value="RibuloseP-bd_barrel"/>
</dbReference>
<comment type="function">
    <text evidence="10">Catalyzes the reversible epimerization of D-ribulose 5-phosphate to D-xylulose 5-phosphate.</text>
</comment>
<gene>
    <name evidence="10 16" type="primary">rpe</name>
    <name evidence="16" type="ORF">Poly51_01060</name>
</gene>
<evidence type="ECO:0000256" key="7">
    <source>
        <dbReference type="ARBA" id="ARBA00013188"/>
    </source>
</evidence>
<feature type="binding site" evidence="10 13">
    <location>
        <position position="44"/>
    </location>
    <ligand>
        <name>a divalent metal cation</name>
        <dbReference type="ChEBI" id="CHEBI:60240"/>
    </ligand>
</feature>
<comment type="pathway">
    <text evidence="10">Carbohydrate degradation.</text>
</comment>
<comment type="cofactor">
    <cofactor evidence="5">
        <name>Fe(2+)</name>
        <dbReference type="ChEBI" id="CHEBI:29033"/>
    </cofactor>
</comment>
<dbReference type="NCBIfam" id="NF004076">
    <property type="entry name" value="PRK05581.1-4"/>
    <property type="match status" value="1"/>
</dbReference>
<evidence type="ECO:0000256" key="14">
    <source>
        <dbReference type="PIRSR" id="PIRSR001461-3"/>
    </source>
</evidence>
<keyword evidence="10 11" id="KW-0119">Carbohydrate metabolism</keyword>
<keyword evidence="13" id="KW-0862">Zinc</keyword>
<dbReference type="SUPFAM" id="SSF51366">
    <property type="entry name" value="Ribulose-phoshate binding barrel"/>
    <property type="match status" value="1"/>
</dbReference>
<dbReference type="InterPro" id="IPR000056">
    <property type="entry name" value="Ribul_P_3_epim-like"/>
</dbReference>
<dbReference type="AlphaFoldDB" id="A0A5C6FGY1"/>
<comment type="cofactor">
    <cofactor evidence="10 13">
        <name>a divalent metal cation</name>
        <dbReference type="ChEBI" id="CHEBI:60240"/>
    </cofactor>
    <text evidence="10 13">Binds 1 divalent metal cation per subunit.</text>
</comment>
<feature type="binding site" evidence="10 14">
    <location>
        <position position="77"/>
    </location>
    <ligand>
        <name>substrate</name>
    </ligand>
</feature>
<evidence type="ECO:0000313" key="17">
    <source>
        <dbReference type="Proteomes" id="UP000318288"/>
    </source>
</evidence>
<evidence type="ECO:0000256" key="4">
    <source>
        <dbReference type="ARBA" id="ARBA00001947"/>
    </source>
</evidence>
<evidence type="ECO:0000256" key="13">
    <source>
        <dbReference type="PIRSR" id="PIRSR001461-2"/>
    </source>
</evidence>
<feature type="binding site" evidence="10">
    <location>
        <begin position="182"/>
        <end position="184"/>
    </location>
    <ligand>
        <name>substrate</name>
    </ligand>
</feature>
<dbReference type="InterPro" id="IPR013785">
    <property type="entry name" value="Aldolase_TIM"/>
</dbReference>
<keyword evidence="13" id="KW-0170">Cobalt</keyword>
<comment type="cofactor">
    <cofactor evidence="2">
        <name>Mn(2+)</name>
        <dbReference type="ChEBI" id="CHEBI:29035"/>
    </cofactor>
</comment>
<dbReference type="HAMAP" id="MF_02227">
    <property type="entry name" value="RPE"/>
    <property type="match status" value="1"/>
</dbReference>
<name>A0A5C6FGY1_9BACT</name>
<evidence type="ECO:0000313" key="16">
    <source>
        <dbReference type="EMBL" id="TWU59833.1"/>
    </source>
</evidence>
<evidence type="ECO:0000256" key="9">
    <source>
        <dbReference type="ARBA" id="ARBA00023235"/>
    </source>
</evidence>
<feature type="binding site" evidence="10 13">
    <location>
        <position position="77"/>
    </location>
    <ligand>
        <name>a divalent metal cation</name>
        <dbReference type="ChEBI" id="CHEBI:60240"/>
    </ligand>
</feature>
<dbReference type="InterPro" id="IPR026019">
    <property type="entry name" value="Ribul_P_3_epim"/>
</dbReference>
<dbReference type="EMBL" id="SJPW01000001">
    <property type="protein sequence ID" value="TWU59833.1"/>
    <property type="molecule type" value="Genomic_DNA"/>
</dbReference>
<dbReference type="GO" id="GO:0006098">
    <property type="term" value="P:pentose-phosphate shunt"/>
    <property type="evidence" value="ECO:0007669"/>
    <property type="project" value="UniProtKB-UniRule"/>
</dbReference>
<comment type="caution">
    <text evidence="16">The sequence shown here is derived from an EMBL/GenBank/DDBJ whole genome shotgun (WGS) entry which is preliminary data.</text>
</comment>
<feature type="active site" description="Proton donor" evidence="10 12">
    <location>
        <position position="182"/>
    </location>
</feature>
<feature type="binding site" evidence="14">
    <location>
        <position position="184"/>
    </location>
    <ligand>
        <name>substrate</name>
    </ligand>
</feature>
<feature type="active site" description="Proton acceptor" evidence="10 12">
    <location>
        <position position="46"/>
    </location>
</feature>
<proteinExistence type="inferred from homology"/>
<dbReference type="GO" id="GO:0004750">
    <property type="term" value="F:D-ribulose-phosphate 3-epimerase activity"/>
    <property type="evidence" value="ECO:0007669"/>
    <property type="project" value="UniProtKB-UniRule"/>
</dbReference>
<dbReference type="GO" id="GO:0005737">
    <property type="term" value="C:cytoplasm"/>
    <property type="evidence" value="ECO:0007669"/>
    <property type="project" value="UniProtKB-ARBA"/>
</dbReference>
<feature type="binding site" evidence="10 13">
    <location>
        <position position="46"/>
    </location>
    <ligand>
        <name>a divalent metal cation</name>
        <dbReference type="ChEBI" id="CHEBI:60240"/>
    </ligand>
</feature>
<feature type="binding site" evidence="10 14">
    <location>
        <begin position="153"/>
        <end position="156"/>
    </location>
    <ligand>
        <name>substrate</name>
    </ligand>
</feature>
<evidence type="ECO:0000256" key="12">
    <source>
        <dbReference type="PIRSR" id="PIRSR001461-1"/>
    </source>
</evidence>
<evidence type="ECO:0000256" key="3">
    <source>
        <dbReference type="ARBA" id="ARBA00001941"/>
    </source>
</evidence>
<keyword evidence="13" id="KW-0464">Manganese</keyword>
<feature type="binding site" evidence="10 14">
    <location>
        <position position="19"/>
    </location>
    <ligand>
        <name>substrate</name>
    </ligand>
</feature>
<dbReference type="Gene3D" id="3.20.20.70">
    <property type="entry name" value="Aldolase class I"/>
    <property type="match status" value="1"/>
</dbReference>
<dbReference type="EC" id="5.1.3.1" evidence="7 10"/>
<keyword evidence="9 10" id="KW-0413">Isomerase</keyword>
<dbReference type="GO" id="GO:0046872">
    <property type="term" value="F:metal ion binding"/>
    <property type="evidence" value="ECO:0007669"/>
    <property type="project" value="UniProtKB-UniRule"/>
</dbReference>
<feature type="binding site" evidence="10 14">
    <location>
        <begin position="204"/>
        <end position="205"/>
    </location>
    <ligand>
        <name>substrate</name>
    </ligand>
</feature>
<evidence type="ECO:0000256" key="15">
    <source>
        <dbReference type="SAM" id="MobiDB-lite"/>
    </source>
</evidence>
<evidence type="ECO:0000256" key="5">
    <source>
        <dbReference type="ARBA" id="ARBA00001954"/>
    </source>
</evidence>
<reference evidence="16 17" key="1">
    <citation type="submission" date="2019-02" db="EMBL/GenBank/DDBJ databases">
        <title>Deep-cultivation of Planctomycetes and their phenomic and genomic characterization uncovers novel biology.</title>
        <authorList>
            <person name="Wiegand S."/>
            <person name="Jogler M."/>
            <person name="Boedeker C."/>
            <person name="Pinto D."/>
            <person name="Vollmers J."/>
            <person name="Rivas-Marin E."/>
            <person name="Kohn T."/>
            <person name="Peeters S.H."/>
            <person name="Heuer A."/>
            <person name="Rast P."/>
            <person name="Oberbeckmann S."/>
            <person name="Bunk B."/>
            <person name="Jeske O."/>
            <person name="Meyerdierks A."/>
            <person name="Storesund J.E."/>
            <person name="Kallscheuer N."/>
            <person name="Luecker S."/>
            <person name="Lage O.M."/>
            <person name="Pohl T."/>
            <person name="Merkel B.J."/>
            <person name="Hornburger P."/>
            <person name="Mueller R.-W."/>
            <person name="Bruemmer F."/>
            <person name="Labrenz M."/>
            <person name="Spormann A.M."/>
            <person name="Op Den Camp H."/>
            <person name="Overmann J."/>
            <person name="Amann R."/>
            <person name="Jetten M.S.M."/>
            <person name="Mascher T."/>
            <person name="Medema M.H."/>
            <person name="Devos D.P."/>
            <person name="Kaster A.-K."/>
            <person name="Ovreas L."/>
            <person name="Rohde M."/>
            <person name="Galperin M.Y."/>
            <person name="Jogler C."/>
        </authorList>
    </citation>
    <scope>NUCLEOTIDE SEQUENCE [LARGE SCALE GENOMIC DNA]</scope>
    <source>
        <strain evidence="16 17">Poly51</strain>
    </source>
</reference>
<dbReference type="FunFam" id="3.20.20.70:FF:000004">
    <property type="entry name" value="Ribulose-phosphate 3-epimerase"/>
    <property type="match status" value="1"/>
</dbReference>
<dbReference type="OrthoDB" id="1645589at2"/>
<comment type="catalytic activity">
    <reaction evidence="1 10 11">
        <text>D-ribulose 5-phosphate = D-xylulose 5-phosphate</text>
        <dbReference type="Rhea" id="RHEA:13677"/>
        <dbReference type="ChEBI" id="CHEBI:57737"/>
        <dbReference type="ChEBI" id="CHEBI:58121"/>
        <dbReference type="EC" id="5.1.3.1"/>
    </reaction>
</comment>
<protein>
    <recommendedName>
        <fullName evidence="7 10">Ribulose-phosphate 3-epimerase</fullName>
        <ecNumber evidence="7 10">5.1.3.1</ecNumber>
    </recommendedName>
</protein>
<accession>A0A5C6FGY1</accession>
<feature type="region of interest" description="Disordered" evidence="15">
    <location>
        <begin position="223"/>
        <end position="242"/>
    </location>
</feature>
<evidence type="ECO:0000256" key="1">
    <source>
        <dbReference type="ARBA" id="ARBA00001782"/>
    </source>
</evidence>
<dbReference type="RefSeq" id="WP_146453401.1">
    <property type="nucleotide sequence ID" value="NZ_SJPW01000001.1"/>
</dbReference>
<organism evidence="16 17">
    <name type="scientific">Rubripirellula tenax</name>
    <dbReference type="NCBI Taxonomy" id="2528015"/>
    <lineage>
        <taxon>Bacteria</taxon>
        <taxon>Pseudomonadati</taxon>
        <taxon>Planctomycetota</taxon>
        <taxon>Planctomycetia</taxon>
        <taxon>Pirellulales</taxon>
        <taxon>Pirellulaceae</taxon>
        <taxon>Rubripirellula</taxon>
    </lineage>
</organism>
<dbReference type="PANTHER" id="PTHR11749">
    <property type="entry name" value="RIBULOSE-5-PHOSPHATE-3-EPIMERASE"/>
    <property type="match status" value="1"/>
</dbReference>
<dbReference type="CDD" id="cd00429">
    <property type="entry name" value="RPE"/>
    <property type="match status" value="1"/>
</dbReference>
<keyword evidence="17" id="KW-1185">Reference proteome</keyword>
<comment type="similarity">
    <text evidence="6 10 11">Belongs to the ribulose-phosphate 3-epimerase family.</text>
</comment>
<dbReference type="PROSITE" id="PS01085">
    <property type="entry name" value="RIBUL_P_3_EPIMER_1"/>
    <property type="match status" value="1"/>
</dbReference>
<dbReference type="Proteomes" id="UP000318288">
    <property type="component" value="Unassembled WGS sequence"/>
</dbReference>
<comment type="cofactor">
    <cofactor evidence="4">
        <name>Zn(2+)</name>
        <dbReference type="ChEBI" id="CHEBI:29105"/>
    </cofactor>
</comment>
<evidence type="ECO:0000256" key="8">
    <source>
        <dbReference type="ARBA" id="ARBA00022723"/>
    </source>
</evidence>
<dbReference type="PIRSF" id="PIRSF001461">
    <property type="entry name" value="RPE"/>
    <property type="match status" value="1"/>
</dbReference>
<dbReference type="GO" id="GO:0019323">
    <property type="term" value="P:pentose catabolic process"/>
    <property type="evidence" value="ECO:0007669"/>
    <property type="project" value="UniProtKB-UniRule"/>
</dbReference>
<evidence type="ECO:0000256" key="6">
    <source>
        <dbReference type="ARBA" id="ARBA00009541"/>
    </source>
</evidence>
<keyword evidence="8 10" id="KW-0479">Metal-binding</keyword>
<evidence type="ECO:0000256" key="10">
    <source>
        <dbReference type="HAMAP-Rule" id="MF_02227"/>
    </source>
</evidence>
<evidence type="ECO:0000256" key="2">
    <source>
        <dbReference type="ARBA" id="ARBA00001936"/>
    </source>
</evidence>
<dbReference type="NCBIfam" id="TIGR01163">
    <property type="entry name" value="rpe"/>
    <property type="match status" value="1"/>
</dbReference>
<sequence>MARASLEAIRDAAPAVLPSLLLCDFGDLKGEVAKLHDAGARVLHLDVMDGHFVPNMTYAMPIVSGLRRHTDMPLDVHLMISDPLKYAGPMVDAGADMLTFHVEAVRDAAETAARIRDLGVSVGVALNPETPLGSLRECLANVDMVLVMSVEAGFGGQKFNPIALEKLQTLRSEFPDLLLQIDGGIDATTIGPARAAGCDLFVVGSAIFKKGDYKAAISTLDDQIRSHGPPNDPDSNDLGVGN</sequence>
<evidence type="ECO:0000256" key="11">
    <source>
        <dbReference type="PIRNR" id="PIRNR001461"/>
    </source>
</evidence>